<organism evidence="1 2">
    <name type="scientific">Fodinibacter luteus</name>
    <dbReference type="NCBI Taxonomy" id="552064"/>
    <lineage>
        <taxon>Bacteria</taxon>
        <taxon>Bacillati</taxon>
        <taxon>Actinomycetota</taxon>
        <taxon>Actinomycetes</taxon>
        <taxon>Micrococcales</taxon>
        <taxon>Intrasporangiaceae</taxon>
        <taxon>Fodinibacter (ex Wang et al. 2009)</taxon>
    </lineage>
</organism>
<accession>A0ABP8JVU1</accession>
<evidence type="ECO:0000313" key="1">
    <source>
        <dbReference type="EMBL" id="GAA4396891.1"/>
    </source>
</evidence>
<proteinExistence type="predicted"/>
<dbReference type="Proteomes" id="UP001500945">
    <property type="component" value="Unassembled WGS sequence"/>
</dbReference>
<keyword evidence="2" id="KW-1185">Reference proteome</keyword>
<evidence type="ECO:0000313" key="2">
    <source>
        <dbReference type="Proteomes" id="UP001500945"/>
    </source>
</evidence>
<gene>
    <name evidence="1" type="ORF">GCM10023168_01300</name>
</gene>
<reference evidence="2" key="1">
    <citation type="journal article" date="2019" name="Int. J. Syst. Evol. Microbiol.">
        <title>The Global Catalogue of Microorganisms (GCM) 10K type strain sequencing project: providing services to taxonomists for standard genome sequencing and annotation.</title>
        <authorList>
            <consortium name="The Broad Institute Genomics Platform"/>
            <consortium name="The Broad Institute Genome Sequencing Center for Infectious Disease"/>
            <person name="Wu L."/>
            <person name="Ma J."/>
        </authorList>
    </citation>
    <scope>NUCLEOTIDE SEQUENCE [LARGE SCALE GENOMIC DNA]</scope>
    <source>
        <strain evidence="2">JCM 17809</strain>
    </source>
</reference>
<dbReference type="EMBL" id="BAABGM010000001">
    <property type="protein sequence ID" value="GAA4396891.1"/>
    <property type="molecule type" value="Genomic_DNA"/>
</dbReference>
<sequence length="162" mass="17888">MAGRRGRYRCCHWRAGALRREGAQLQDLQRAEVQRAKQEERKYATREFVSAPTVGGISSNGTQASRKVKVAVTNESESVVNNLVLTVALVDPTGVTGPASVDHRRARLLPGAREDLECHFTFDAQGKAASHPYPEAVRASLDFEDVNGVRWHIGPDHSLTRE</sequence>
<comment type="caution">
    <text evidence="1">The sequence shown here is derived from an EMBL/GenBank/DDBJ whole genome shotgun (WGS) entry which is preliminary data.</text>
</comment>
<protein>
    <submittedName>
        <fullName evidence="1">Uncharacterized protein</fullName>
    </submittedName>
</protein>
<name>A0ABP8JVU1_9MICO</name>